<reference evidence="2 3" key="1">
    <citation type="journal article" date="2017" name="Genome Med.">
        <title>A novel Ruminococcus gnavus clade enriched in inflammatory bowel disease patients.</title>
        <authorList>
            <person name="Hall A.B."/>
            <person name="Yassour M."/>
            <person name="Sauk J."/>
            <person name="Garner A."/>
            <person name="Jiang X."/>
            <person name="Arthur T."/>
            <person name="Lagoudas G.K."/>
            <person name="Vatanen T."/>
            <person name="Fornelos N."/>
            <person name="Wilson R."/>
            <person name="Bertha M."/>
            <person name="Cohen M."/>
            <person name="Garber J."/>
            <person name="Khalili H."/>
            <person name="Gevers D."/>
            <person name="Ananthakrishnan A.N."/>
            <person name="Kugathasan S."/>
            <person name="Lander E.S."/>
            <person name="Blainey P."/>
            <person name="Vlamakis H."/>
            <person name="Xavier R.J."/>
            <person name="Huttenhower C."/>
        </authorList>
    </citation>
    <scope>NUCLEOTIDE SEQUENCE [LARGE SCALE GENOMIC DNA]</scope>
    <source>
        <strain evidence="2 3">RJX1124</strain>
    </source>
</reference>
<dbReference type="RefSeq" id="WP_101871420.1">
    <property type="nucleotide sequence ID" value="NZ_NIHS01000037.1"/>
</dbReference>
<dbReference type="Pfam" id="PF14584">
    <property type="entry name" value="DUF4446"/>
    <property type="match status" value="1"/>
</dbReference>
<evidence type="ECO:0008006" key="4">
    <source>
        <dbReference type="Google" id="ProtNLM"/>
    </source>
</evidence>
<keyword evidence="1" id="KW-0812">Transmembrane</keyword>
<dbReference type="InterPro" id="IPR027981">
    <property type="entry name" value="DUF4446"/>
</dbReference>
<keyword evidence="1" id="KW-1133">Transmembrane helix</keyword>
<proteinExistence type="predicted"/>
<dbReference type="EMBL" id="NIHS01000037">
    <property type="protein sequence ID" value="PLT70090.1"/>
    <property type="molecule type" value="Genomic_DNA"/>
</dbReference>
<comment type="caution">
    <text evidence="2">The sequence shown here is derived from an EMBL/GenBank/DDBJ whole genome shotgun (WGS) entry which is preliminary data.</text>
</comment>
<accession>A0A2N5P4L5</accession>
<gene>
    <name evidence="2" type="ORF">CDL26_14725</name>
</gene>
<evidence type="ECO:0000313" key="2">
    <source>
        <dbReference type="EMBL" id="PLT70090.1"/>
    </source>
</evidence>
<evidence type="ECO:0000256" key="1">
    <source>
        <dbReference type="SAM" id="Phobius"/>
    </source>
</evidence>
<keyword evidence="1" id="KW-0472">Membrane</keyword>
<evidence type="ECO:0000313" key="3">
    <source>
        <dbReference type="Proteomes" id="UP000234891"/>
    </source>
</evidence>
<organism evidence="2 3">
    <name type="scientific">Mediterraneibacter gnavus</name>
    <name type="common">Ruminococcus gnavus</name>
    <dbReference type="NCBI Taxonomy" id="33038"/>
    <lineage>
        <taxon>Bacteria</taxon>
        <taxon>Bacillati</taxon>
        <taxon>Bacillota</taxon>
        <taxon>Clostridia</taxon>
        <taxon>Lachnospirales</taxon>
        <taxon>Lachnospiraceae</taxon>
        <taxon>Mediterraneibacter</taxon>
    </lineage>
</organism>
<sequence length="159" mass="18773">MATEVLLYLVLVLLIMQVVFIGIVINLQMKHKRMQEKYQIFMRGKDGKSLEKGFLEQFKTVEKLERAVKQNTRDIDTIYKRMKTHYQKIGIVRYDAFQEMGGNLSFVLTMLDENNNGWVFNAMHSREGCYTYIKEIIKGESYMELGEEERESLKKAIKQ</sequence>
<dbReference type="Proteomes" id="UP000234891">
    <property type="component" value="Unassembled WGS sequence"/>
</dbReference>
<protein>
    <recommendedName>
        <fullName evidence="4">DUF4446 family protein</fullName>
    </recommendedName>
</protein>
<name>A0A2N5P4L5_MEDGN</name>
<feature type="transmembrane region" description="Helical" evidence="1">
    <location>
        <begin position="6"/>
        <end position="27"/>
    </location>
</feature>
<dbReference type="AlphaFoldDB" id="A0A2N5P4L5"/>